<feature type="compositionally biased region" description="Polar residues" evidence="10">
    <location>
        <begin position="479"/>
        <end position="490"/>
    </location>
</feature>
<comment type="similarity">
    <text evidence="8">Belongs to the CYC8/SSN6 family.</text>
</comment>
<dbReference type="Pfam" id="PF00515">
    <property type="entry name" value="TPR_1"/>
    <property type="match status" value="1"/>
</dbReference>
<feature type="compositionally biased region" description="Basic and acidic residues" evidence="10">
    <location>
        <begin position="636"/>
        <end position="658"/>
    </location>
</feature>
<feature type="repeat" description="TPR" evidence="9">
    <location>
        <begin position="274"/>
        <end position="307"/>
    </location>
</feature>
<dbReference type="SMART" id="SM00028">
    <property type="entry name" value="TPR"/>
    <property type="match status" value="9"/>
</dbReference>
<dbReference type="GO" id="GO:0017053">
    <property type="term" value="C:transcription repressor complex"/>
    <property type="evidence" value="ECO:0007669"/>
    <property type="project" value="UniProtKB-ARBA"/>
</dbReference>
<feature type="region of interest" description="Disordered" evidence="10">
    <location>
        <begin position="354"/>
        <end position="717"/>
    </location>
</feature>
<dbReference type="SUPFAM" id="SSF48452">
    <property type="entry name" value="TPR-like"/>
    <property type="match status" value="2"/>
</dbReference>
<dbReference type="PROSITE" id="PS50005">
    <property type="entry name" value="TPR"/>
    <property type="match status" value="5"/>
</dbReference>
<dbReference type="GO" id="GO:0031490">
    <property type="term" value="F:chromatin DNA binding"/>
    <property type="evidence" value="ECO:0007669"/>
    <property type="project" value="TreeGrafter"/>
</dbReference>
<evidence type="ECO:0000256" key="2">
    <source>
        <dbReference type="ARBA" id="ARBA00022491"/>
    </source>
</evidence>
<feature type="repeat" description="TPR" evidence="9">
    <location>
        <begin position="21"/>
        <end position="54"/>
    </location>
</feature>
<dbReference type="Proteomes" id="UP000242414">
    <property type="component" value="Unassembled WGS sequence"/>
</dbReference>
<feature type="compositionally biased region" description="Basic and acidic residues" evidence="10">
    <location>
        <begin position="675"/>
        <end position="690"/>
    </location>
</feature>
<dbReference type="Gene3D" id="1.25.40.10">
    <property type="entry name" value="Tetratricopeptide repeat domain"/>
    <property type="match status" value="2"/>
</dbReference>
<dbReference type="GO" id="GO:0000978">
    <property type="term" value="F:RNA polymerase II cis-regulatory region sequence-specific DNA binding"/>
    <property type="evidence" value="ECO:0007669"/>
    <property type="project" value="TreeGrafter"/>
</dbReference>
<dbReference type="PANTHER" id="PTHR14017">
    <property type="entry name" value="LYSINE-SPECIFIC DEMETHYLASE"/>
    <property type="match status" value="1"/>
</dbReference>
<feature type="compositionally biased region" description="Polar residues" evidence="10">
    <location>
        <begin position="354"/>
        <end position="366"/>
    </location>
</feature>
<evidence type="ECO:0000256" key="4">
    <source>
        <dbReference type="ARBA" id="ARBA00022803"/>
    </source>
</evidence>
<dbReference type="InterPro" id="IPR019734">
    <property type="entry name" value="TPR_rpt"/>
</dbReference>
<dbReference type="GO" id="GO:0005634">
    <property type="term" value="C:nucleus"/>
    <property type="evidence" value="ECO:0007669"/>
    <property type="project" value="UniProtKB-SubCell"/>
</dbReference>
<evidence type="ECO:0000256" key="1">
    <source>
        <dbReference type="ARBA" id="ARBA00004123"/>
    </source>
</evidence>
<dbReference type="VEuPathDB" id="FungiDB:BCV72DRAFT_258788"/>
<keyword evidence="7" id="KW-0539">Nucleus</keyword>
<accession>A0A1X0QNV3</accession>
<dbReference type="OrthoDB" id="418911at2759"/>
<feature type="compositionally biased region" description="Acidic residues" evidence="10">
    <location>
        <begin position="659"/>
        <end position="674"/>
    </location>
</feature>
<dbReference type="InterPro" id="IPR011990">
    <property type="entry name" value="TPR-like_helical_dom_sf"/>
</dbReference>
<dbReference type="EMBL" id="KV922135">
    <property type="protein sequence ID" value="ORE01442.1"/>
    <property type="molecule type" value="Genomic_DNA"/>
</dbReference>
<dbReference type="Pfam" id="PF13181">
    <property type="entry name" value="TPR_8"/>
    <property type="match status" value="2"/>
</dbReference>
<evidence type="ECO:0000256" key="8">
    <source>
        <dbReference type="ARBA" id="ARBA00061082"/>
    </source>
</evidence>
<keyword evidence="6" id="KW-0804">Transcription</keyword>
<feature type="repeat" description="TPR" evidence="9">
    <location>
        <begin position="240"/>
        <end position="273"/>
    </location>
</feature>
<feature type="repeat" description="TPR" evidence="9">
    <location>
        <begin position="125"/>
        <end position="158"/>
    </location>
</feature>
<dbReference type="PANTHER" id="PTHR14017:SF1">
    <property type="entry name" value="LD02225P"/>
    <property type="match status" value="1"/>
</dbReference>
<proteinExistence type="inferred from homology"/>
<feature type="compositionally biased region" description="Basic and acidic residues" evidence="10">
    <location>
        <begin position="567"/>
        <end position="582"/>
    </location>
</feature>
<protein>
    <submittedName>
        <fullName evidence="11">TPR-like protein</fullName>
    </submittedName>
</protein>
<dbReference type="Pfam" id="PF14559">
    <property type="entry name" value="TPR_19"/>
    <property type="match status" value="1"/>
</dbReference>
<dbReference type="FunFam" id="1.25.40.10:FF:000078">
    <property type="entry name" value="Transcriptional corepressor Cyc8"/>
    <property type="match status" value="1"/>
</dbReference>
<comment type="subcellular location">
    <subcellularLocation>
        <location evidence="1">Nucleus</location>
    </subcellularLocation>
</comment>
<dbReference type="AlphaFoldDB" id="A0A1X0QNV3"/>
<dbReference type="Gene3D" id="1.25.40.1040">
    <property type="match status" value="1"/>
</dbReference>
<dbReference type="GO" id="GO:0010468">
    <property type="term" value="P:regulation of gene expression"/>
    <property type="evidence" value="ECO:0007669"/>
    <property type="project" value="TreeGrafter"/>
</dbReference>
<keyword evidence="3" id="KW-0677">Repeat</keyword>
<feature type="compositionally biased region" description="Polar residues" evidence="10">
    <location>
        <begin position="373"/>
        <end position="421"/>
    </location>
</feature>
<evidence type="ECO:0000256" key="3">
    <source>
        <dbReference type="ARBA" id="ARBA00022737"/>
    </source>
</evidence>
<reference evidence="11" key="1">
    <citation type="journal article" date="2016" name="Proc. Natl. Acad. Sci. U.S.A.">
        <title>Lipid metabolic changes in an early divergent fungus govern the establishment of a mutualistic symbiosis with endobacteria.</title>
        <authorList>
            <person name="Lastovetsky O.A."/>
            <person name="Gaspar M.L."/>
            <person name="Mondo S.J."/>
            <person name="LaButti K.M."/>
            <person name="Sandor L."/>
            <person name="Grigoriev I.V."/>
            <person name="Henry S.A."/>
            <person name="Pawlowska T.E."/>
        </authorList>
    </citation>
    <scope>NUCLEOTIDE SEQUENCE [LARGE SCALE GENOMIC DNA]</scope>
    <source>
        <strain evidence="11">ATCC 52814</strain>
    </source>
</reference>
<organism evidence="11">
    <name type="scientific">Rhizopus microsporus var. microsporus</name>
    <dbReference type="NCBI Taxonomy" id="86635"/>
    <lineage>
        <taxon>Eukaryota</taxon>
        <taxon>Fungi</taxon>
        <taxon>Fungi incertae sedis</taxon>
        <taxon>Mucoromycota</taxon>
        <taxon>Mucoromycotina</taxon>
        <taxon>Mucoromycetes</taxon>
        <taxon>Mucorales</taxon>
        <taxon>Mucorineae</taxon>
        <taxon>Rhizopodaceae</taxon>
        <taxon>Rhizopus</taxon>
    </lineage>
</organism>
<keyword evidence="4 9" id="KW-0802">TPR repeat</keyword>
<feature type="compositionally biased region" description="Low complexity" evidence="10">
    <location>
        <begin position="519"/>
        <end position="534"/>
    </location>
</feature>
<keyword evidence="2" id="KW-0678">Repressor</keyword>
<feature type="compositionally biased region" description="Basic and acidic residues" evidence="10">
    <location>
        <begin position="618"/>
        <end position="627"/>
    </location>
</feature>
<evidence type="ECO:0000256" key="10">
    <source>
        <dbReference type="SAM" id="MobiDB-lite"/>
    </source>
</evidence>
<evidence type="ECO:0000313" key="11">
    <source>
        <dbReference type="EMBL" id="ORE01442.1"/>
    </source>
</evidence>
<feature type="compositionally biased region" description="Basic and acidic residues" evidence="10">
    <location>
        <begin position="540"/>
        <end position="552"/>
    </location>
</feature>
<feature type="compositionally biased region" description="Low complexity" evidence="10">
    <location>
        <begin position="429"/>
        <end position="442"/>
    </location>
</feature>
<sequence length="717" mass="81975">MAATVPPQQITAAQKLAQVNEQTWLTMGNLAEMMTDYDKAMNCYESALRHNPYSVVALSQIASLCRGREQFGRAVEYFKRILAIQENNGETWAALGHCYLMMDNLQEAYQAYQQALYHLSNPKDPKLWYGIGILYDRYGSLEHAEEAFSAVMKMDPKFEKANEIYFRLGIIYKQQQKYDLSLQYEHAKEAYERVLAENPDHAKVLQQLGWLYHQQNTSFCNQTLAIQFLTRSLKSDSNDAQSWYLLGRCYMAEQNYNKAYEAYQQAVYRDARNPTFWCSIGVLYYQINQYRDALDAYSRAIRLNPYISEVWYDLGTLYESCNNQIQDALDAYQRAAELDPTNPHIKQRLELLRKSQNTQTSQSTPGNAPVPQDVSNPSQYQSGHSTQPLNGVSYSQSAPTGPPSSMSAYHTASGAPSNPSQRHPEERQQQQQQQQQQHQQQQMGVNRRSSGPYGQYPAHVAREDVRIADIGGGRAPTPSDRSQMNPILSEQQQQQQQHGNLPPMSMRYKEDMARSPNLPHTSRPSSRSSHPVTPQQAQSYDHRLSPRIENYRYEQQPSRSPAQRPMEAADTHEKSHEEDEKRKRAPFRQSNVDEDYDESAADALLSMGNPQLGQKRSLQHEHEDNKKPRSMPETSHSPKEEKKEELVPVGPEEKKEEKKEEEEPEEGEVDEKEEGEVKKEDELEKEKETPAEASANVSTQNNNNKEEGLANETAGSA</sequence>
<dbReference type="InterPro" id="IPR051630">
    <property type="entry name" value="Corepressor-Demethylase"/>
</dbReference>
<evidence type="ECO:0000256" key="5">
    <source>
        <dbReference type="ARBA" id="ARBA00023015"/>
    </source>
</evidence>
<evidence type="ECO:0000256" key="6">
    <source>
        <dbReference type="ARBA" id="ARBA00023163"/>
    </source>
</evidence>
<feature type="repeat" description="TPR" evidence="9">
    <location>
        <begin position="89"/>
        <end position="122"/>
    </location>
</feature>
<evidence type="ECO:0000256" key="9">
    <source>
        <dbReference type="PROSITE-ProRule" id="PRU00339"/>
    </source>
</evidence>
<keyword evidence="5" id="KW-0805">Transcription regulation</keyword>
<gene>
    <name evidence="11" type="ORF">BCV72DRAFT_258788</name>
</gene>
<evidence type="ECO:0000256" key="7">
    <source>
        <dbReference type="ARBA" id="ARBA00023242"/>
    </source>
</evidence>
<dbReference type="PROSITE" id="PS50293">
    <property type="entry name" value="TPR_REGION"/>
    <property type="match status" value="2"/>
</dbReference>
<name>A0A1X0QNV3_RHIZD</name>